<evidence type="ECO:0000256" key="2">
    <source>
        <dbReference type="ARBA" id="ARBA00013014"/>
    </source>
</evidence>
<dbReference type="FunFam" id="1.10.1040.10:FF:000017">
    <property type="entry name" value="2-dehydropantoate 2-reductase"/>
    <property type="match status" value="1"/>
</dbReference>
<dbReference type="EMBL" id="JACBYR010000001">
    <property type="protein sequence ID" value="NYE82999.1"/>
    <property type="molecule type" value="Genomic_DNA"/>
</dbReference>
<evidence type="ECO:0000256" key="3">
    <source>
        <dbReference type="ARBA" id="ARBA00019465"/>
    </source>
</evidence>
<dbReference type="InterPro" id="IPR013328">
    <property type="entry name" value="6PGD_dom2"/>
</dbReference>
<dbReference type="InterPro" id="IPR013752">
    <property type="entry name" value="KPA_reductase"/>
</dbReference>
<evidence type="ECO:0000259" key="8">
    <source>
        <dbReference type="Pfam" id="PF08546"/>
    </source>
</evidence>
<dbReference type="RefSeq" id="WP_179586321.1">
    <property type="nucleotide sequence ID" value="NZ_JACBYR010000001.1"/>
</dbReference>
<dbReference type="Gene3D" id="3.40.50.720">
    <property type="entry name" value="NAD(P)-binding Rossmann-like Domain"/>
    <property type="match status" value="1"/>
</dbReference>
<sequence>MTARSMGIDVGADAGADVGADAAADAAGNPPTKVAAGKASISAAELSTDLPFEATSSRRVRRVCIYGAGAVGGYLAARFSTVPGIELSLIARGPHLAAIRAHGLQVRDKDAGDATVHPFAATDHPHALPPQDLVIVTLKSTALASAAEGIASLLAATHSRAIFVTNGIPWWWNHGLPAENQLPGAHPVDPDGALWRHVTPDKAIGCVALSSNRVEAPGVVVHAAFNQWKLGLPRTQIEGMAGKDITGKDITGKDIAGKDMPGERTIRVGHGKAPSAASPIDDIVALWRSAGLNVDASNDLRGEIWRKLLVNIPNHSLGSLTRLGTDDIYRDPQRIALARTLLEEVVAIAAAHGWDLGADAVDRTLHHFQPKGTGARPSMLQDVEAGRPLEVAAVFDAVRALARCQGVTTPALDIVTTLLGGLNEGMTSATRRAPPRE</sequence>
<dbReference type="GO" id="GO:0015940">
    <property type="term" value="P:pantothenate biosynthetic process"/>
    <property type="evidence" value="ECO:0007669"/>
    <property type="project" value="UniProtKB-UniPathway"/>
</dbReference>
<dbReference type="EC" id="1.1.1.169" evidence="2"/>
<name>A0A7Y9IVI9_9BURK</name>
<proteinExistence type="predicted"/>
<dbReference type="PANTHER" id="PTHR21708">
    <property type="entry name" value="PROBABLE 2-DEHYDROPANTOATE 2-REDUCTASE"/>
    <property type="match status" value="1"/>
</dbReference>
<feature type="domain" description="Ketopantoate reductase N-terminal" evidence="7">
    <location>
        <begin position="63"/>
        <end position="228"/>
    </location>
</feature>
<evidence type="ECO:0000313" key="9">
    <source>
        <dbReference type="EMBL" id="NYE82999.1"/>
    </source>
</evidence>
<evidence type="ECO:0000256" key="5">
    <source>
        <dbReference type="ARBA" id="ARBA00032024"/>
    </source>
</evidence>
<dbReference type="InterPro" id="IPR008927">
    <property type="entry name" value="6-PGluconate_DH-like_C_sf"/>
</dbReference>
<dbReference type="GO" id="GO:0008677">
    <property type="term" value="F:2-dehydropantoate 2-reductase activity"/>
    <property type="evidence" value="ECO:0007669"/>
    <property type="project" value="UniProtKB-EC"/>
</dbReference>
<evidence type="ECO:0000256" key="6">
    <source>
        <dbReference type="ARBA" id="ARBA00048793"/>
    </source>
</evidence>
<gene>
    <name evidence="9" type="ORF">FHW18_002270</name>
</gene>
<reference evidence="9 10" key="1">
    <citation type="submission" date="2020-07" db="EMBL/GenBank/DDBJ databases">
        <title>Genomic Encyclopedia of Type Strains, Phase IV (KMG-V): Genome sequencing to study the core and pangenomes of soil and plant-associated prokaryotes.</title>
        <authorList>
            <person name="Whitman W."/>
        </authorList>
    </citation>
    <scope>NUCLEOTIDE SEQUENCE [LARGE SCALE GENOMIC DNA]</scope>
    <source>
        <strain evidence="9 10">SAS40</strain>
    </source>
</reference>
<dbReference type="Gene3D" id="1.10.1040.10">
    <property type="entry name" value="N-(1-d-carboxylethyl)-l-norvaline Dehydrogenase, domain 2"/>
    <property type="match status" value="1"/>
</dbReference>
<dbReference type="InterPro" id="IPR013332">
    <property type="entry name" value="KPR_N"/>
</dbReference>
<dbReference type="SUPFAM" id="SSF48179">
    <property type="entry name" value="6-phosphogluconate dehydrogenase C-terminal domain-like"/>
    <property type="match status" value="1"/>
</dbReference>
<keyword evidence="4" id="KW-0566">Pantothenate biosynthesis</keyword>
<dbReference type="Pfam" id="PF02558">
    <property type="entry name" value="ApbA"/>
    <property type="match status" value="1"/>
</dbReference>
<dbReference type="PANTHER" id="PTHR21708:SF45">
    <property type="entry name" value="2-DEHYDROPANTOATE 2-REDUCTASE"/>
    <property type="match status" value="1"/>
</dbReference>
<comment type="catalytic activity">
    <reaction evidence="6">
        <text>(R)-pantoate + NADP(+) = 2-dehydropantoate + NADPH + H(+)</text>
        <dbReference type="Rhea" id="RHEA:16233"/>
        <dbReference type="ChEBI" id="CHEBI:11561"/>
        <dbReference type="ChEBI" id="CHEBI:15378"/>
        <dbReference type="ChEBI" id="CHEBI:15980"/>
        <dbReference type="ChEBI" id="CHEBI:57783"/>
        <dbReference type="ChEBI" id="CHEBI:58349"/>
        <dbReference type="EC" id="1.1.1.169"/>
    </reaction>
</comment>
<dbReference type="InterPro" id="IPR036291">
    <property type="entry name" value="NAD(P)-bd_dom_sf"/>
</dbReference>
<keyword evidence="9" id="KW-0560">Oxidoreductase</keyword>
<dbReference type="InterPro" id="IPR051402">
    <property type="entry name" value="KPR-Related"/>
</dbReference>
<evidence type="ECO:0000259" key="7">
    <source>
        <dbReference type="Pfam" id="PF02558"/>
    </source>
</evidence>
<comment type="pathway">
    <text evidence="1">Cofactor biosynthesis; (R)-pantothenate biosynthesis; (R)-pantoate from 3-methyl-2-oxobutanoate: step 2/2.</text>
</comment>
<dbReference type="AlphaFoldDB" id="A0A7Y9IVI9"/>
<comment type="caution">
    <text evidence="9">The sequence shown here is derived from an EMBL/GenBank/DDBJ whole genome shotgun (WGS) entry which is preliminary data.</text>
</comment>
<evidence type="ECO:0000256" key="1">
    <source>
        <dbReference type="ARBA" id="ARBA00004994"/>
    </source>
</evidence>
<dbReference type="UniPathway" id="UPA00028">
    <property type="reaction ID" value="UER00004"/>
</dbReference>
<dbReference type="Pfam" id="PF08546">
    <property type="entry name" value="ApbA_C"/>
    <property type="match status" value="1"/>
</dbReference>
<organism evidence="9 10">
    <name type="scientific">Pigmentiphaga litoralis</name>
    <dbReference type="NCBI Taxonomy" id="516702"/>
    <lineage>
        <taxon>Bacteria</taxon>
        <taxon>Pseudomonadati</taxon>
        <taxon>Pseudomonadota</taxon>
        <taxon>Betaproteobacteria</taxon>
        <taxon>Burkholderiales</taxon>
        <taxon>Alcaligenaceae</taxon>
        <taxon>Pigmentiphaga</taxon>
    </lineage>
</organism>
<protein>
    <recommendedName>
        <fullName evidence="3">2-dehydropantoate 2-reductase</fullName>
        <ecNumber evidence="2">1.1.1.169</ecNumber>
    </recommendedName>
    <alternativeName>
        <fullName evidence="5">Ketopantoate reductase</fullName>
    </alternativeName>
</protein>
<keyword evidence="10" id="KW-1185">Reference proteome</keyword>
<feature type="domain" description="Ketopantoate reductase C-terminal" evidence="8">
    <location>
        <begin position="299"/>
        <end position="421"/>
    </location>
</feature>
<dbReference type="Proteomes" id="UP000542125">
    <property type="component" value="Unassembled WGS sequence"/>
</dbReference>
<accession>A0A7Y9IVI9</accession>
<evidence type="ECO:0000256" key="4">
    <source>
        <dbReference type="ARBA" id="ARBA00022655"/>
    </source>
</evidence>
<evidence type="ECO:0000313" key="10">
    <source>
        <dbReference type="Proteomes" id="UP000542125"/>
    </source>
</evidence>
<dbReference type="GO" id="GO:0005737">
    <property type="term" value="C:cytoplasm"/>
    <property type="evidence" value="ECO:0007669"/>
    <property type="project" value="TreeGrafter"/>
</dbReference>
<dbReference type="SUPFAM" id="SSF51735">
    <property type="entry name" value="NAD(P)-binding Rossmann-fold domains"/>
    <property type="match status" value="1"/>
</dbReference>